<protein>
    <submittedName>
        <fullName evidence="3">RAB, member RAS oncogene family-like 5</fullName>
    </submittedName>
</protein>
<gene>
    <name evidence="3" type="ORF">NTJ_08863</name>
</gene>
<sequence>MVKLKIIMVGPAEAGKSTIANFLSEAIDFTNYEYRPTPGVRILEFEPSQKNIEIELWDCSGEDRYESLWPVFLWNAHGVIIVYNPETSGHAQELDRLCDNFIVKSLVPHSNALLVANTKDPSHAAAAPEFSGTLASITHVNVNVVENGDAVKTAFEKFVSSLSEGKTYVNDEIGFLALPL</sequence>
<keyword evidence="1" id="KW-0547">Nucleotide-binding</keyword>
<evidence type="ECO:0000256" key="1">
    <source>
        <dbReference type="ARBA" id="ARBA00022741"/>
    </source>
</evidence>
<dbReference type="SMART" id="SM00175">
    <property type="entry name" value="RAB"/>
    <property type="match status" value="1"/>
</dbReference>
<dbReference type="EMBL" id="AP028914">
    <property type="protein sequence ID" value="BES96054.1"/>
    <property type="molecule type" value="Genomic_DNA"/>
</dbReference>
<accession>A0ABN7AV31</accession>
<dbReference type="SUPFAM" id="SSF52540">
    <property type="entry name" value="P-loop containing nucleoside triphosphate hydrolases"/>
    <property type="match status" value="1"/>
</dbReference>
<evidence type="ECO:0000256" key="2">
    <source>
        <dbReference type="ARBA" id="ARBA00023134"/>
    </source>
</evidence>
<dbReference type="Pfam" id="PF08477">
    <property type="entry name" value="Roc"/>
    <property type="match status" value="1"/>
</dbReference>
<reference evidence="3 4" key="1">
    <citation type="submission" date="2023-09" db="EMBL/GenBank/DDBJ databases">
        <title>Nesidiocoris tenuis whole genome shotgun sequence.</title>
        <authorList>
            <person name="Shibata T."/>
            <person name="Shimoda M."/>
            <person name="Kobayashi T."/>
            <person name="Uehara T."/>
        </authorList>
    </citation>
    <scope>NUCLEOTIDE SEQUENCE [LARGE SCALE GENOMIC DNA]</scope>
    <source>
        <strain evidence="3 4">Japan</strain>
    </source>
</reference>
<dbReference type="Gene3D" id="3.40.50.300">
    <property type="entry name" value="P-loop containing nucleotide triphosphate hydrolases"/>
    <property type="match status" value="1"/>
</dbReference>
<dbReference type="PANTHER" id="PTHR24073">
    <property type="entry name" value="DRAB5-RELATED"/>
    <property type="match status" value="1"/>
</dbReference>
<organism evidence="3 4">
    <name type="scientific">Nesidiocoris tenuis</name>
    <dbReference type="NCBI Taxonomy" id="355587"/>
    <lineage>
        <taxon>Eukaryota</taxon>
        <taxon>Metazoa</taxon>
        <taxon>Ecdysozoa</taxon>
        <taxon>Arthropoda</taxon>
        <taxon>Hexapoda</taxon>
        <taxon>Insecta</taxon>
        <taxon>Pterygota</taxon>
        <taxon>Neoptera</taxon>
        <taxon>Paraneoptera</taxon>
        <taxon>Hemiptera</taxon>
        <taxon>Heteroptera</taxon>
        <taxon>Panheteroptera</taxon>
        <taxon>Cimicomorpha</taxon>
        <taxon>Miridae</taxon>
        <taxon>Dicyphina</taxon>
        <taxon>Nesidiocoris</taxon>
    </lineage>
</organism>
<keyword evidence="2" id="KW-0342">GTP-binding</keyword>
<dbReference type="PRINTS" id="PR00449">
    <property type="entry name" value="RASTRNSFRMNG"/>
</dbReference>
<keyword evidence="4" id="KW-1185">Reference proteome</keyword>
<dbReference type="Proteomes" id="UP001307889">
    <property type="component" value="Chromosome 6"/>
</dbReference>
<evidence type="ECO:0000313" key="4">
    <source>
        <dbReference type="Proteomes" id="UP001307889"/>
    </source>
</evidence>
<evidence type="ECO:0000313" key="3">
    <source>
        <dbReference type="EMBL" id="BES96054.1"/>
    </source>
</evidence>
<dbReference type="InterPro" id="IPR027417">
    <property type="entry name" value="P-loop_NTPase"/>
</dbReference>
<name>A0ABN7AV31_9HEMI</name>
<proteinExistence type="predicted"/>